<dbReference type="VEuPathDB" id="FungiDB:AO090010000637"/>
<dbReference type="PANTHER" id="PTHR11364:SF27">
    <property type="entry name" value="SULFURTRANSFERASE"/>
    <property type="match status" value="1"/>
</dbReference>
<dbReference type="CDD" id="cd01449">
    <property type="entry name" value="TST_Repeat_2"/>
    <property type="match status" value="1"/>
</dbReference>
<dbReference type="OrthoDB" id="270167at2759"/>
<reference evidence="4 5" key="1">
    <citation type="submission" date="2016-10" db="EMBL/GenBank/DDBJ databases">
        <title>Genome sequencing of Aspergillus oryzae BCC7051.</title>
        <authorList>
            <person name="Thammarongtham C."/>
            <person name="Vorapreeda T."/>
            <person name="Nookaew I."/>
            <person name="Srisuk T."/>
            <person name="Land M."/>
            <person name="Jeennor S."/>
            <person name="Laoteng K."/>
        </authorList>
    </citation>
    <scope>NUCLEOTIDE SEQUENCE [LARGE SCALE GENOMIC DNA]</scope>
    <source>
        <strain evidence="4 5">BCC7051</strain>
    </source>
</reference>
<dbReference type="VEuPathDB" id="FungiDB:AO090010000636"/>
<feature type="domain" description="Rhodanese" evidence="3">
    <location>
        <begin position="169"/>
        <end position="295"/>
    </location>
</feature>
<keyword evidence="2" id="KW-0677">Repeat</keyword>
<dbReference type="EMBL" id="MKZY01000006">
    <property type="protein sequence ID" value="OOO07778.1"/>
    <property type="molecule type" value="Genomic_DNA"/>
</dbReference>
<dbReference type="eggNOG" id="ENOG502RNUB">
    <property type="taxonomic scope" value="Eukaryota"/>
</dbReference>
<proteinExistence type="predicted"/>
<dbReference type="GO" id="GO:0004792">
    <property type="term" value="F:thiosulfate-cyanide sulfurtransferase activity"/>
    <property type="evidence" value="ECO:0007669"/>
    <property type="project" value="TreeGrafter"/>
</dbReference>
<evidence type="ECO:0000313" key="4">
    <source>
        <dbReference type="EMBL" id="OOO07778.1"/>
    </source>
</evidence>
<feature type="domain" description="Rhodanese" evidence="3">
    <location>
        <begin position="34"/>
        <end position="135"/>
    </location>
</feature>
<evidence type="ECO:0000259" key="3">
    <source>
        <dbReference type="PROSITE" id="PS50206"/>
    </source>
</evidence>
<dbReference type="InterPro" id="IPR011011">
    <property type="entry name" value="Znf_FYVE_PHD"/>
</dbReference>
<dbReference type="SMART" id="SM00450">
    <property type="entry name" value="RHOD"/>
    <property type="match status" value="2"/>
</dbReference>
<dbReference type="InterPro" id="IPR045078">
    <property type="entry name" value="TST/MPST-like"/>
</dbReference>
<name>A0A1S9DFA6_ASPOZ</name>
<dbReference type="Pfam" id="PF00581">
    <property type="entry name" value="Rhodanese"/>
    <property type="match status" value="1"/>
</dbReference>
<dbReference type="PANTHER" id="PTHR11364">
    <property type="entry name" value="THIOSULFATE SULFERTANSFERASE"/>
    <property type="match status" value="1"/>
</dbReference>
<dbReference type="SUPFAM" id="SSF52821">
    <property type="entry name" value="Rhodanese/Cell cycle control phosphatase"/>
    <property type="match status" value="2"/>
</dbReference>
<keyword evidence="1" id="KW-0808">Transferase</keyword>
<gene>
    <name evidence="4" type="ORF">OAory_01042780</name>
</gene>
<accession>A0A1S9DFA6</accession>
<dbReference type="GO" id="GO:0005739">
    <property type="term" value="C:mitochondrion"/>
    <property type="evidence" value="ECO:0007669"/>
    <property type="project" value="TreeGrafter"/>
</dbReference>
<protein>
    <submittedName>
        <fullName evidence="4">Rhodanese-like protein</fullName>
    </submittedName>
</protein>
<dbReference type="SUPFAM" id="SSF57903">
    <property type="entry name" value="FYVE/PHD zinc finger"/>
    <property type="match status" value="1"/>
</dbReference>
<dbReference type="CDD" id="cd01448">
    <property type="entry name" value="TST_Repeat_1"/>
    <property type="match status" value="1"/>
</dbReference>
<comment type="caution">
    <text evidence="4">The sequence shown here is derived from an EMBL/GenBank/DDBJ whole genome shotgun (WGS) entry which is preliminary data.</text>
</comment>
<dbReference type="AlphaFoldDB" id="A0A1S9DFA6"/>
<evidence type="ECO:0000256" key="2">
    <source>
        <dbReference type="ARBA" id="ARBA00022737"/>
    </source>
</evidence>
<organism evidence="4 5">
    <name type="scientific">Aspergillus oryzae</name>
    <name type="common">Yellow koji mold</name>
    <dbReference type="NCBI Taxonomy" id="5062"/>
    <lineage>
        <taxon>Eukaryota</taxon>
        <taxon>Fungi</taxon>
        <taxon>Dikarya</taxon>
        <taxon>Ascomycota</taxon>
        <taxon>Pezizomycotina</taxon>
        <taxon>Eurotiomycetes</taxon>
        <taxon>Eurotiomycetidae</taxon>
        <taxon>Eurotiales</taxon>
        <taxon>Aspergillaceae</taxon>
        <taxon>Aspergillus</taxon>
        <taxon>Aspergillus subgen. Circumdati</taxon>
    </lineage>
</organism>
<dbReference type="Proteomes" id="UP000190312">
    <property type="component" value="Unassembled WGS sequence"/>
</dbReference>
<dbReference type="PROSITE" id="PS50206">
    <property type="entry name" value="RHODANESE_3"/>
    <property type="match status" value="2"/>
</dbReference>
<dbReference type="InterPro" id="IPR036873">
    <property type="entry name" value="Rhodanese-like_dom_sf"/>
</dbReference>
<evidence type="ECO:0000256" key="1">
    <source>
        <dbReference type="ARBA" id="ARBA00022679"/>
    </source>
</evidence>
<sequence>MSTDPFPSILVSPEDFHNAKKSATRRVIPVAAGRGTLRSSYEKQHIPGSVFFDMDVIADNTSPYPQMLPTASHFAHCMGEMGIQPDDILVVYDAVEIGMYSAPRVAWACRLFGHDSVHVLNNFRLYTEQGYPIQEGNMSPLPQTVYPVHEPGANQVIAFEELRNIILHERKNYDIIDARIPGRFSGTQEEADSTLRSGHMPSAINIPLAAVLDTESKAFLPLPELKRLFETAGIDGTRPVILTCNSGVTAAALDLSLQETGYDMERRVEMVSLNQLLGNPDNIKGWKKVTSPTLDLSDMDFIYTLDTETGTFKISQGKRFTRPLFPVPTDTYLKPATLREGHDIGIRFTDLGYSHLVPHKYTRVDELDLQRLNLKRLQLEFGIPTAMNELQERIFTDFLFRWNRYLDPSDWGYTNRDFKSLSMALLRLAAWDFEVTSGSRTDMGKAVLEQWQYPKTEVFWFHRFLVVIQEDILPVSMKSIAILKARIYLDHNGANGHVPRLILLSPIHVAFVELRKDGDWCSKSLLLVTSSSAAWCSPGFRALSRVLSSNYQTPIGDTAAQFEKWRVALPFEILHMILKLCEPRDAVSFAQASVAVEKCSYTSIPQFKGLAVREFVLSIPCCGEPAGLDVRGLCCAECYAWQHLACVGLLHWPPDVQYIYSKCQKEEPNYRLVLLNSRQYRWRDRPVHIGKSAMSLRYEGYASAKPASYCISFKGMFSGISYVLETIPEMKSDGRRFGRFQDEDKVLLYL</sequence>
<evidence type="ECO:0000313" key="5">
    <source>
        <dbReference type="Proteomes" id="UP000190312"/>
    </source>
</evidence>
<dbReference type="InterPro" id="IPR001763">
    <property type="entry name" value="Rhodanese-like_dom"/>
</dbReference>
<dbReference type="Gene3D" id="3.40.250.10">
    <property type="entry name" value="Rhodanese-like domain"/>
    <property type="match status" value="2"/>
</dbReference>